<feature type="transmembrane region" description="Helical" evidence="1">
    <location>
        <begin position="24"/>
        <end position="46"/>
    </location>
</feature>
<proteinExistence type="predicted"/>
<dbReference type="STRING" id="115433.SAMN05421835_110212"/>
<feature type="transmembrane region" description="Helical" evidence="1">
    <location>
        <begin position="329"/>
        <end position="351"/>
    </location>
</feature>
<feature type="transmembrane region" description="Helical" evidence="1">
    <location>
        <begin position="139"/>
        <end position="156"/>
    </location>
</feature>
<feature type="transmembrane region" description="Helical" evidence="1">
    <location>
        <begin position="388"/>
        <end position="409"/>
    </location>
</feature>
<keyword evidence="1" id="KW-0812">Transmembrane</keyword>
<feature type="transmembrane region" description="Helical" evidence="1">
    <location>
        <begin position="82"/>
        <end position="101"/>
    </location>
</feature>
<dbReference type="RefSeq" id="WP_091509322.1">
    <property type="nucleotide sequence ID" value="NZ_FORP01000010.1"/>
</dbReference>
<evidence type="ECO:0000313" key="2">
    <source>
        <dbReference type="EMBL" id="SFJ91877.1"/>
    </source>
</evidence>
<gene>
    <name evidence="2" type="ORF">SAMN05421835_110212</name>
</gene>
<feature type="transmembrane region" description="Helical" evidence="1">
    <location>
        <begin position="163"/>
        <end position="183"/>
    </location>
</feature>
<feature type="transmembrane region" description="Helical" evidence="1">
    <location>
        <begin position="203"/>
        <end position="219"/>
    </location>
</feature>
<dbReference type="EMBL" id="FORP01000010">
    <property type="protein sequence ID" value="SFJ91877.1"/>
    <property type="molecule type" value="Genomic_DNA"/>
</dbReference>
<feature type="transmembrane region" description="Helical" evidence="1">
    <location>
        <begin position="231"/>
        <end position="251"/>
    </location>
</feature>
<feature type="transmembrane region" description="Helical" evidence="1">
    <location>
        <begin position="303"/>
        <end position="322"/>
    </location>
</feature>
<keyword evidence="3" id="KW-1185">Reference proteome</keyword>
<feature type="transmembrane region" description="Helical" evidence="1">
    <location>
        <begin position="357"/>
        <end position="376"/>
    </location>
</feature>
<sequence length="703" mass="75672">MLEPLNATRETSTDRRRATRRDPVPWLIGGLALLLGLVFVGSDLAFNEGKLLAPLDDVYIHLQYGRQIGLGEFFRFNTGDPVSAGASSFLYALVLGLAWTIGAHGSAFLAFAMGFNMLCFSLGAALTHLLGTRLVARPVGLWSGLLVACSGPLLWGTTSGMEVGVVLLLVVASTLVLVHELPGGRFRLFPVVATLLALVRPEGLIFAGVLVLASWVVLWRQRRTTGTGRTWARWLWTLLPALAGLGQLLFYRIATGTASANGIQAKSLLHDRPVFYLSDFLDRAVANLRGVLGAFLGFTNGDFAFPGTLLLAFGGLVYLVLIRRAWRPVFVALAAGLVLVLVSVSTLNTALVHNMRYQQPFLPILLLFAVSGAYGMSRVVSPRLRRPVLHGGLAVALVFTLVAVPTWAIRFGRDTATIRDTDVSVAEWVAGNVPPGASVAVKDVGAVAYFGEHHVVDLIGLGTNGLAAAANNGIGSLYEALRRLPPAQRPDYFATYDTVPGPSIAQLRQVGILEAEPLQTFEVQTPPDLAGNLIVPFKELGVYRADWRLAGSGDAQPVPGQPRDYVNVGDLVSEGEHAYRPEMAQVNMQPVSIVSRAGDVVDSGRTILGGESFTARNLTPGRPLTITARTAMDKVVPDMEVLVDGRPAGTWVRQPAAGAWATYTYTIPGNLITSASPRIELRQPRPLLNPYPVYNSYGYWLSQ</sequence>
<keyword evidence="1" id="KW-0472">Membrane</keyword>
<evidence type="ECO:0008006" key="4">
    <source>
        <dbReference type="Google" id="ProtNLM"/>
    </source>
</evidence>
<keyword evidence="1" id="KW-1133">Transmembrane helix</keyword>
<accession>A0A1I3VCG5</accession>
<dbReference type="Proteomes" id="UP000199025">
    <property type="component" value="Unassembled WGS sequence"/>
</dbReference>
<evidence type="ECO:0000256" key="1">
    <source>
        <dbReference type="SAM" id="Phobius"/>
    </source>
</evidence>
<reference evidence="2 3" key="1">
    <citation type="submission" date="2016-10" db="EMBL/GenBank/DDBJ databases">
        <authorList>
            <person name="de Groot N.N."/>
        </authorList>
    </citation>
    <scope>NUCLEOTIDE SEQUENCE [LARGE SCALE GENOMIC DNA]</scope>
    <source>
        <strain evidence="2 3">DSM 44468</strain>
    </source>
</reference>
<protein>
    <recommendedName>
        <fullName evidence="4">4-amino-4-deoxy-L-arabinose transferase</fullName>
    </recommendedName>
</protein>
<evidence type="ECO:0000313" key="3">
    <source>
        <dbReference type="Proteomes" id="UP000199025"/>
    </source>
</evidence>
<feature type="transmembrane region" description="Helical" evidence="1">
    <location>
        <begin position="108"/>
        <end position="127"/>
    </location>
</feature>
<organism evidence="2 3">
    <name type="scientific">Amycolatopsis sacchari</name>
    <dbReference type="NCBI Taxonomy" id="115433"/>
    <lineage>
        <taxon>Bacteria</taxon>
        <taxon>Bacillati</taxon>
        <taxon>Actinomycetota</taxon>
        <taxon>Actinomycetes</taxon>
        <taxon>Pseudonocardiales</taxon>
        <taxon>Pseudonocardiaceae</taxon>
        <taxon>Amycolatopsis</taxon>
    </lineage>
</organism>
<name>A0A1I3VCG5_9PSEU</name>
<dbReference type="OrthoDB" id="3563487at2"/>
<dbReference type="AlphaFoldDB" id="A0A1I3VCG5"/>